<reference evidence="3" key="1">
    <citation type="submission" date="2016-07" db="EMBL/GenBank/DDBJ databases">
        <title>Phaeobacter portensis sp. nov., a tropodithietic acid producing bacterium isolated from a German harbor.</title>
        <authorList>
            <person name="Freese H.M."/>
            <person name="Bunk B."/>
            <person name="Breider S."/>
            <person name="Brinkhoff T."/>
        </authorList>
    </citation>
    <scope>NUCLEOTIDE SEQUENCE [LARGE SCALE GENOMIC DNA]</scope>
    <source>
        <strain evidence="3">P97</strain>
    </source>
</reference>
<sequence>MSEPYGFLTNKGRQLEAAALANGTALNVAEIAWGTGARAITGGETSLENETGRAPVIASGIHPDNSSVAFFRHDFAAQDGPYIISEAGLFDAAGNMLAIVTYPVPMPKPLNFALTFDIMVAFSDLENLNINVLTPGSLVPEERRIDTGSGLVGGGDLSGNLNLSLDPGALQTMNDTEHLAMIAGA</sequence>
<protein>
    <recommendedName>
        <fullName evidence="1">Phage tail fibre protein N-terminal domain-containing protein</fullName>
    </recommendedName>
</protein>
<name>A0A1L3I5H9_9RHOB</name>
<evidence type="ECO:0000259" key="1">
    <source>
        <dbReference type="Pfam" id="PF12571"/>
    </source>
</evidence>
<feature type="domain" description="Phage tail fibre protein N-terminal" evidence="1">
    <location>
        <begin position="5"/>
        <end position="128"/>
    </location>
</feature>
<dbReference type="Pfam" id="PF12571">
    <property type="entry name" value="Phage_tail_fib"/>
    <property type="match status" value="1"/>
</dbReference>
<dbReference type="AlphaFoldDB" id="A0A1L3I5H9"/>
<evidence type="ECO:0000313" key="3">
    <source>
        <dbReference type="Proteomes" id="UP000183859"/>
    </source>
</evidence>
<dbReference type="RefSeq" id="WP_072504840.1">
    <property type="nucleotide sequence ID" value="NZ_CP016364.1"/>
</dbReference>
<accession>A0A1L3I5H9</accession>
<keyword evidence="3" id="KW-1185">Reference proteome</keyword>
<dbReference type="InterPro" id="IPR022225">
    <property type="entry name" value="Phage_tail_fibre_N"/>
</dbReference>
<dbReference type="Proteomes" id="UP000183859">
    <property type="component" value="Chromosome"/>
</dbReference>
<organism evidence="2 3">
    <name type="scientific">Phaeobacter porticola</name>
    <dbReference type="NCBI Taxonomy" id="1844006"/>
    <lineage>
        <taxon>Bacteria</taxon>
        <taxon>Pseudomonadati</taxon>
        <taxon>Pseudomonadota</taxon>
        <taxon>Alphaproteobacteria</taxon>
        <taxon>Rhodobacterales</taxon>
        <taxon>Roseobacteraceae</taxon>
        <taxon>Phaeobacter</taxon>
    </lineage>
</organism>
<evidence type="ECO:0000313" key="2">
    <source>
        <dbReference type="EMBL" id="APG47292.1"/>
    </source>
</evidence>
<dbReference type="KEGG" id="php:PhaeoP97_01881"/>
<proteinExistence type="predicted"/>
<gene>
    <name evidence="2" type="ORF">PhaeoP97_01881</name>
</gene>
<dbReference type="OrthoDB" id="7710585at2"/>
<dbReference type="STRING" id="1844006.PhaeoP97_01881"/>
<dbReference type="EMBL" id="CP016364">
    <property type="protein sequence ID" value="APG47292.1"/>
    <property type="molecule type" value="Genomic_DNA"/>
</dbReference>